<feature type="compositionally biased region" description="Pro residues" evidence="1">
    <location>
        <begin position="111"/>
        <end position="120"/>
    </location>
</feature>
<gene>
    <name evidence="2" type="ORF">CC1G_03749</name>
</gene>
<evidence type="ECO:0000313" key="3">
    <source>
        <dbReference type="Proteomes" id="UP000001861"/>
    </source>
</evidence>
<name>A8N282_COPC7</name>
<dbReference type="RefSeq" id="XP_001828955.2">
    <property type="nucleotide sequence ID" value="XM_001828903.2"/>
</dbReference>
<protein>
    <submittedName>
        <fullName evidence="2">Uncharacterized protein</fullName>
    </submittedName>
</protein>
<dbReference type="KEGG" id="cci:CC1G_03749"/>
<dbReference type="EMBL" id="AACS02000001">
    <property type="protein sequence ID" value="EAU92962.2"/>
    <property type="molecule type" value="Genomic_DNA"/>
</dbReference>
<evidence type="ECO:0000256" key="1">
    <source>
        <dbReference type="SAM" id="MobiDB-lite"/>
    </source>
</evidence>
<dbReference type="Proteomes" id="UP000001861">
    <property type="component" value="Unassembled WGS sequence"/>
</dbReference>
<evidence type="ECO:0000313" key="2">
    <source>
        <dbReference type="EMBL" id="EAU92962.2"/>
    </source>
</evidence>
<keyword evidence="3" id="KW-1185">Reference proteome</keyword>
<dbReference type="OrthoDB" id="5563033at2759"/>
<organism evidence="2 3">
    <name type="scientific">Coprinopsis cinerea (strain Okayama-7 / 130 / ATCC MYA-4618 / FGSC 9003)</name>
    <name type="common">Inky cap fungus</name>
    <name type="synonym">Hormographiella aspergillata</name>
    <dbReference type="NCBI Taxonomy" id="240176"/>
    <lineage>
        <taxon>Eukaryota</taxon>
        <taxon>Fungi</taxon>
        <taxon>Dikarya</taxon>
        <taxon>Basidiomycota</taxon>
        <taxon>Agaricomycotina</taxon>
        <taxon>Agaricomycetes</taxon>
        <taxon>Agaricomycetidae</taxon>
        <taxon>Agaricales</taxon>
        <taxon>Agaricineae</taxon>
        <taxon>Psathyrellaceae</taxon>
        <taxon>Coprinopsis</taxon>
    </lineage>
</organism>
<dbReference type="VEuPathDB" id="FungiDB:CC1G_03749"/>
<comment type="caution">
    <text evidence="2">The sequence shown here is derived from an EMBL/GenBank/DDBJ whole genome shotgun (WGS) entry which is preliminary data.</text>
</comment>
<dbReference type="AlphaFoldDB" id="A8N282"/>
<feature type="region of interest" description="Disordered" evidence="1">
    <location>
        <begin position="99"/>
        <end position="127"/>
    </location>
</feature>
<reference evidence="2 3" key="1">
    <citation type="journal article" date="2010" name="Proc. Natl. Acad. Sci. U.S.A.">
        <title>Insights into evolution of multicellular fungi from the assembled chromosomes of the mushroom Coprinopsis cinerea (Coprinus cinereus).</title>
        <authorList>
            <person name="Stajich J.E."/>
            <person name="Wilke S.K."/>
            <person name="Ahren D."/>
            <person name="Au C.H."/>
            <person name="Birren B.W."/>
            <person name="Borodovsky M."/>
            <person name="Burns C."/>
            <person name="Canback B."/>
            <person name="Casselton L.A."/>
            <person name="Cheng C.K."/>
            <person name="Deng J."/>
            <person name="Dietrich F.S."/>
            <person name="Fargo D.C."/>
            <person name="Farman M.L."/>
            <person name="Gathman A.C."/>
            <person name="Goldberg J."/>
            <person name="Guigo R."/>
            <person name="Hoegger P.J."/>
            <person name="Hooker J.B."/>
            <person name="Huggins A."/>
            <person name="James T.Y."/>
            <person name="Kamada T."/>
            <person name="Kilaru S."/>
            <person name="Kodira C."/>
            <person name="Kues U."/>
            <person name="Kupfer D."/>
            <person name="Kwan H.S."/>
            <person name="Lomsadze A."/>
            <person name="Li W."/>
            <person name="Lilly W.W."/>
            <person name="Ma L.J."/>
            <person name="Mackey A.J."/>
            <person name="Manning G."/>
            <person name="Martin F."/>
            <person name="Muraguchi H."/>
            <person name="Natvig D.O."/>
            <person name="Palmerini H."/>
            <person name="Ramesh M.A."/>
            <person name="Rehmeyer C.J."/>
            <person name="Roe B.A."/>
            <person name="Shenoy N."/>
            <person name="Stanke M."/>
            <person name="Ter-Hovhannisyan V."/>
            <person name="Tunlid A."/>
            <person name="Velagapudi R."/>
            <person name="Vision T.J."/>
            <person name="Zeng Q."/>
            <person name="Zolan M.E."/>
            <person name="Pukkila P.J."/>
        </authorList>
    </citation>
    <scope>NUCLEOTIDE SEQUENCE [LARGE SCALE GENOMIC DNA]</scope>
    <source>
        <strain evidence="3">Okayama-7 / 130 / ATCC MYA-4618 / FGSC 9003</strain>
    </source>
</reference>
<dbReference type="STRING" id="240176.A8N282"/>
<dbReference type="eggNOG" id="ENOG502SA3F">
    <property type="taxonomic scope" value="Eukaryota"/>
</dbReference>
<accession>A8N282</accession>
<proteinExistence type="predicted"/>
<sequence>MPLPTMIRPVDRCWCDLTSGGFFQPFNVSNWEHQSVTRLKNELERAQAEVLASTNTSDASTPMFMPAQNDRQCCVQGSSPLAQWIRRLKMPSFKEIWSRHQAKGDANSDPQPEPEPPAPQPQHKLIGSSLSFLQRDFDLRPYGLDLIIDFSWSSERQPS</sequence>
<dbReference type="OMA" id="WSENVTT"/>
<dbReference type="HOGENOM" id="CLU_1660655_0_0_1"/>
<dbReference type="InParanoid" id="A8N282"/>
<dbReference type="GeneID" id="6005381"/>